<proteinExistence type="predicted"/>
<sequence>MDDKIDVIVTLGNKSQVQVHVRLDDGKVTHVAWRPHTMATWRPPFTETDNGDADTYTTR</sequence>
<accession>X0UEU3</accession>
<reference evidence="1" key="1">
    <citation type="journal article" date="2014" name="Front. Microbiol.">
        <title>High frequency of phylogenetically diverse reductive dehalogenase-homologous genes in deep subseafloor sedimentary metagenomes.</title>
        <authorList>
            <person name="Kawai M."/>
            <person name="Futagami T."/>
            <person name="Toyoda A."/>
            <person name="Takaki Y."/>
            <person name="Nishi S."/>
            <person name="Hori S."/>
            <person name="Arai W."/>
            <person name="Tsubouchi T."/>
            <person name="Morono Y."/>
            <person name="Uchiyama I."/>
            <person name="Ito T."/>
            <person name="Fujiyama A."/>
            <person name="Inagaki F."/>
            <person name="Takami H."/>
        </authorList>
    </citation>
    <scope>NUCLEOTIDE SEQUENCE</scope>
    <source>
        <strain evidence="1">Expedition CK06-06</strain>
    </source>
</reference>
<dbReference type="EMBL" id="BARS01021481">
    <property type="protein sequence ID" value="GAG04115.1"/>
    <property type="molecule type" value="Genomic_DNA"/>
</dbReference>
<name>X0UEU3_9ZZZZ</name>
<dbReference type="AlphaFoldDB" id="X0UEU3"/>
<gene>
    <name evidence="1" type="ORF">S01H1_34499</name>
</gene>
<organism evidence="1">
    <name type="scientific">marine sediment metagenome</name>
    <dbReference type="NCBI Taxonomy" id="412755"/>
    <lineage>
        <taxon>unclassified sequences</taxon>
        <taxon>metagenomes</taxon>
        <taxon>ecological metagenomes</taxon>
    </lineage>
</organism>
<comment type="caution">
    <text evidence="1">The sequence shown here is derived from an EMBL/GenBank/DDBJ whole genome shotgun (WGS) entry which is preliminary data.</text>
</comment>
<protein>
    <submittedName>
        <fullName evidence="1">Uncharacterized protein</fullName>
    </submittedName>
</protein>
<evidence type="ECO:0000313" key="1">
    <source>
        <dbReference type="EMBL" id="GAG04115.1"/>
    </source>
</evidence>